<evidence type="ECO:0000256" key="1">
    <source>
        <dbReference type="ARBA" id="ARBA00004196"/>
    </source>
</evidence>
<sequence length="322" mass="33447">MTHAQIRPLGALALAAAGALLFAGCANPQGEAGTPPQATEKAASEITVTHAQGETVVPVNPQTVLVLDFGVLDTLDALDVDVAGVPKQNLPTYLTSYAGDDYVDLGSLKEPNYEAVNAAAPDLIIVAQRSASALPELSAIAPTIDLSTDPADYLESFRANAETLGEIFEKQDEVDTAFAAIDEKIAAVQKLTPDAGTGLIVMTNAGEVTAFGPGSRFGWLHTELGLTAAVPDVDASTHGDPISFEFIREANPDWLFVVDRDVAVGESGGAAALTVLDNEVVAGTTAWQSDQVTQLDGTAWYIVISGLTAINTMIDEVADALA</sequence>
<dbReference type="Proteomes" id="UP000181956">
    <property type="component" value="Chromosome I"/>
</dbReference>
<dbReference type="STRING" id="412690.SAMN04489834_0157"/>
<feature type="domain" description="Fe/B12 periplasmic-binding" evidence="6">
    <location>
        <begin position="63"/>
        <end position="322"/>
    </location>
</feature>
<dbReference type="InterPro" id="IPR033870">
    <property type="entry name" value="FatB"/>
</dbReference>
<dbReference type="CDD" id="cd01140">
    <property type="entry name" value="FatB"/>
    <property type="match status" value="1"/>
</dbReference>
<dbReference type="PROSITE" id="PS51257">
    <property type="entry name" value="PROKAR_LIPOPROTEIN"/>
    <property type="match status" value="1"/>
</dbReference>
<dbReference type="EMBL" id="LT629742">
    <property type="protein sequence ID" value="SDR75812.1"/>
    <property type="molecule type" value="Genomic_DNA"/>
</dbReference>
<dbReference type="GO" id="GO:1901678">
    <property type="term" value="P:iron coordination entity transport"/>
    <property type="evidence" value="ECO:0007669"/>
    <property type="project" value="UniProtKB-ARBA"/>
</dbReference>
<evidence type="ECO:0000256" key="3">
    <source>
        <dbReference type="ARBA" id="ARBA00022448"/>
    </source>
</evidence>
<dbReference type="SUPFAM" id="SSF53807">
    <property type="entry name" value="Helical backbone' metal receptor"/>
    <property type="match status" value="1"/>
</dbReference>
<evidence type="ECO:0000313" key="7">
    <source>
        <dbReference type="EMBL" id="SDR75812.1"/>
    </source>
</evidence>
<dbReference type="Pfam" id="PF01497">
    <property type="entry name" value="Peripla_BP_2"/>
    <property type="match status" value="1"/>
</dbReference>
<dbReference type="Gene3D" id="3.40.50.1980">
    <property type="entry name" value="Nitrogenase molybdenum iron protein domain"/>
    <property type="match status" value="2"/>
</dbReference>
<proteinExistence type="inferred from homology"/>
<name>A0A1H1LNE8_9MICO</name>
<evidence type="ECO:0000256" key="4">
    <source>
        <dbReference type="ARBA" id="ARBA00022729"/>
    </source>
</evidence>
<dbReference type="OrthoDB" id="63946at2"/>
<evidence type="ECO:0000256" key="5">
    <source>
        <dbReference type="SAM" id="SignalP"/>
    </source>
</evidence>
<protein>
    <submittedName>
        <fullName evidence="7">Iron complex transport system substrate-binding protein</fullName>
    </submittedName>
</protein>
<dbReference type="PROSITE" id="PS50983">
    <property type="entry name" value="FE_B12_PBP"/>
    <property type="match status" value="1"/>
</dbReference>
<dbReference type="InterPro" id="IPR051313">
    <property type="entry name" value="Bact_iron-sidero_bind"/>
</dbReference>
<dbReference type="PANTHER" id="PTHR30532">
    <property type="entry name" value="IRON III DICITRATE-BINDING PERIPLASMIC PROTEIN"/>
    <property type="match status" value="1"/>
</dbReference>
<keyword evidence="8" id="KW-1185">Reference proteome</keyword>
<gene>
    <name evidence="7" type="ORF">SAMN04489834_0157</name>
</gene>
<dbReference type="GO" id="GO:0030288">
    <property type="term" value="C:outer membrane-bounded periplasmic space"/>
    <property type="evidence" value="ECO:0007669"/>
    <property type="project" value="TreeGrafter"/>
</dbReference>
<keyword evidence="3" id="KW-0813">Transport</keyword>
<feature type="chain" id="PRO_5009253662" evidence="5">
    <location>
        <begin position="29"/>
        <end position="322"/>
    </location>
</feature>
<evidence type="ECO:0000256" key="2">
    <source>
        <dbReference type="ARBA" id="ARBA00008814"/>
    </source>
</evidence>
<comment type="subcellular location">
    <subcellularLocation>
        <location evidence="1">Cell envelope</location>
    </subcellularLocation>
</comment>
<comment type="similarity">
    <text evidence="2">Belongs to the bacterial solute-binding protein 8 family.</text>
</comment>
<feature type="signal peptide" evidence="5">
    <location>
        <begin position="1"/>
        <end position="28"/>
    </location>
</feature>
<accession>A0A1H1LNE8</accession>
<dbReference type="InterPro" id="IPR002491">
    <property type="entry name" value="ABC_transptr_periplasmic_BD"/>
</dbReference>
<dbReference type="AlphaFoldDB" id="A0A1H1LNE8"/>
<dbReference type="PANTHER" id="PTHR30532:SF28">
    <property type="entry name" value="PETROBACTIN-BINDING PROTEIN YCLQ"/>
    <property type="match status" value="1"/>
</dbReference>
<evidence type="ECO:0000259" key="6">
    <source>
        <dbReference type="PROSITE" id="PS50983"/>
    </source>
</evidence>
<reference evidence="8" key="1">
    <citation type="submission" date="2016-10" db="EMBL/GenBank/DDBJ databases">
        <authorList>
            <person name="Varghese N."/>
            <person name="Submissions S."/>
        </authorList>
    </citation>
    <scope>NUCLEOTIDE SEQUENCE [LARGE SCALE GENOMIC DNA]</scope>
    <source>
        <strain evidence="8">DSM 21772</strain>
    </source>
</reference>
<dbReference type="RefSeq" id="WP_156786205.1">
    <property type="nucleotide sequence ID" value="NZ_LT629742.1"/>
</dbReference>
<evidence type="ECO:0000313" key="8">
    <source>
        <dbReference type="Proteomes" id="UP000181956"/>
    </source>
</evidence>
<organism evidence="7 8">
    <name type="scientific">Microterricola viridarii</name>
    <dbReference type="NCBI Taxonomy" id="412690"/>
    <lineage>
        <taxon>Bacteria</taxon>
        <taxon>Bacillati</taxon>
        <taxon>Actinomycetota</taxon>
        <taxon>Actinomycetes</taxon>
        <taxon>Micrococcales</taxon>
        <taxon>Microbacteriaceae</taxon>
        <taxon>Microterricola</taxon>
    </lineage>
</organism>
<keyword evidence="4 5" id="KW-0732">Signal</keyword>